<dbReference type="Pfam" id="PF04520">
    <property type="entry name" value="Senescence_reg"/>
    <property type="match status" value="1"/>
</dbReference>
<protein>
    <recommendedName>
        <fullName evidence="4">Senescence regulator</fullName>
    </recommendedName>
</protein>
<comment type="caution">
    <text evidence="2">The sequence shown here is derived from an EMBL/GenBank/DDBJ whole genome shotgun (WGS) entry which is preliminary data.</text>
</comment>
<organism evidence="2 3">
    <name type="scientific">Zingiber officinale</name>
    <name type="common">Ginger</name>
    <name type="synonym">Amomum zingiber</name>
    <dbReference type="NCBI Taxonomy" id="94328"/>
    <lineage>
        <taxon>Eukaryota</taxon>
        <taxon>Viridiplantae</taxon>
        <taxon>Streptophyta</taxon>
        <taxon>Embryophyta</taxon>
        <taxon>Tracheophyta</taxon>
        <taxon>Spermatophyta</taxon>
        <taxon>Magnoliopsida</taxon>
        <taxon>Liliopsida</taxon>
        <taxon>Zingiberales</taxon>
        <taxon>Zingiberaceae</taxon>
        <taxon>Zingiber</taxon>
    </lineage>
</organism>
<dbReference type="AlphaFoldDB" id="A0A8J5LQW0"/>
<dbReference type="PANTHER" id="PTHR33083:SF49">
    <property type="entry name" value="SENESCENCE REGULATOR"/>
    <property type="match status" value="1"/>
</dbReference>
<comment type="similarity">
    <text evidence="1">Belongs to the senescence regulator S40 family.</text>
</comment>
<evidence type="ECO:0000256" key="1">
    <source>
        <dbReference type="ARBA" id="ARBA00034773"/>
    </source>
</evidence>
<gene>
    <name evidence="2" type="ORF">ZIOFF_012635</name>
</gene>
<dbReference type="Proteomes" id="UP000734854">
    <property type="component" value="Unassembled WGS sequence"/>
</dbReference>
<sequence length="129" mass="13692">MEEFEEAEVLWPDDSGGGGSKTAAIAPAILGVKTPSRSRGARSWTAGLASGQLHADEYIYAADDDDDGGSRVIPPHVIVARRAVGDKMAFSVCVGNGRTLKGRDLSRVRNSILKMTGFLEIGSEELAIF</sequence>
<evidence type="ECO:0008006" key="4">
    <source>
        <dbReference type="Google" id="ProtNLM"/>
    </source>
</evidence>
<dbReference type="GO" id="GO:0010150">
    <property type="term" value="P:leaf senescence"/>
    <property type="evidence" value="ECO:0007669"/>
    <property type="project" value="UniProtKB-ARBA"/>
</dbReference>
<name>A0A8J5LQW0_ZINOF</name>
<dbReference type="OrthoDB" id="672058at2759"/>
<dbReference type="InterPro" id="IPR007608">
    <property type="entry name" value="Senescence_reg_S40"/>
</dbReference>
<evidence type="ECO:0000313" key="3">
    <source>
        <dbReference type="Proteomes" id="UP000734854"/>
    </source>
</evidence>
<accession>A0A8J5LQW0</accession>
<dbReference type="PANTHER" id="PTHR33083">
    <property type="entry name" value="EXPRESSED PROTEIN"/>
    <property type="match status" value="1"/>
</dbReference>
<proteinExistence type="inferred from homology"/>
<dbReference type="EMBL" id="JACMSC010000003">
    <property type="protein sequence ID" value="KAG6530405.1"/>
    <property type="molecule type" value="Genomic_DNA"/>
</dbReference>
<reference evidence="2 3" key="1">
    <citation type="submission" date="2020-08" db="EMBL/GenBank/DDBJ databases">
        <title>Plant Genome Project.</title>
        <authorList>
            <person name="Zhang R.-G."/>
        </authorList>
    </citation>
    <scope>NUCLEOTIDE SEQUENCE [LARGE SCALE GENOMIC DNA]</scope>
    <source>
        <tissue evidence="2">Rhizome</tissue>
    </source>
</reference>
<evidence type="ECO:0000313" key="2">
    <source>
        <dbReference type="EMBL" id="KAG6530405.1"/>
    </source>
</evidence>
<keyword evidence="3" id="KW-1185">Reference proteome</keyword>